<dbReference type="NCBIfam" id="TIGR01557">
    <property type="entry name" value="myb_SHAQKYF"/>
    <property type="match status" value="1"/>
</dbReference>
<dbReference type="Gene3D" id="1.10.10.60">
    <property type="entry name" value="Homeodomain-like"/>
    <property type="match status" value="1"/>
</dbReference>
<keyword evidence="3" id="KW-0804">Transcription</keyword>
<reference evidence="6" key="1">
    <citation type="submission" date="2022-03" db="EMBL/GenBank/DDBJ databases">
        <title>A functionally conserved STORR gene fusion in Papaver species that diverged 16.8 million years ago.</title>
        <authorList>
            <person name="Catania T."/>
        </authorList>
    </citation>
    <scope>NUCLEOTIDE SEQUENCE</scope>
    <source>
        <strain evidence="6">S-191538</strain>
    </source>
</reference>
<dbReference type="PANTHER" id="PTHR31496">
    <property type="entry name" value="TRANSCRIPTION FACTOR KAN2-RELATED"/>
    <property type="match status" value="1"/>
</dbReference>
<keyword evidence="7" id="KW-1185">Reference proteome</keyword>
<comment type="subcellular location">
    <subcellularLocation>
        <location evidence="1">Nucleus</location>
    </subcellularLocation>
</comment>
<evidence type="ECO:0000313" key="7">
    <source>
        <dbReference type="Proteomes" id="UP001177140"/>
    </source>
</evidence>
<evidence type="ECO:0000256" key="1">
    <source>
        <dbReference type="ARBA" id="ARBA00004123"/>
    </source>
</evidence>
<dbReference type="AlphaFoldDB" id="A0AA41VVW8"/>
<protein>
    <submittedName>
        <fullName evidence="6">Uncharacterized protein</fullName>
    </submittedName>
</protein>
<keyword evidence="2" id="KW-0805">Transcription regulation</keyword>
<evidence type="ECO:0000256" key="3">
    <source>
        <dbReference type="ARBA" id="ARBA00023163"/>
    </source>
</evidence>
<evidence type="ECO:0000256" key="2">
    <source>
        <dbReference type="ARBA" id="ARBA00023015"/>
    </source>
</evidence>
<dbReference type="Proteomes" id="UP001177140">
    <property type="component" value="Unassembled WGS sequence"/>
</dbReference>
<gene>
    <name evidence="6" type="ORF">MKW94_014284</name>
</gene>
<organism evidence="6 7">
    <name type="scientific">Papaver nudicaule</name>
    <name type="common">Iceland poppy</name>
    <dbReference type="NCBI Taxonomy" id="74823"/>
    <lineage>
        <taxon>Eukaryota</taxon>
        <taxon>Viridiplantae</taxon>
        <taxon>Streptophyta</taxon>
        <taxon>Embryophyta</taxon>
        <taxon>Tracheophyta</taxon>
        <taxon>Spermatophyta</taxon>
        <taxon>Magnoliopsida</taxon>
        <taxon>Ranunculales</taxon>
        <taxon>Papaveraceae</taxon>
        <taxon>Papaveroideae</taxon>
        <taxon>Papaver</taxon>
    </lineage>
</organism>
<evidence type="ECO:0000256" key="5">
    <source>
        <dbReference type="SAM" id="MobiDB-lite"/>
    </source>
</evidence>
<evidence type="ECO:0000256" key="4">
    <source>
        <dbReference type="ARBA" id="ARBA00023242"/>
    </source>
</evidence>
<keyword evidence="4" id="KW-0539">Nucleus</keyword>
<dbReference type="InterPro" id="IPR006447">
    <property type="entry name" value="Myb_dom_plants"/>
</dbReference>
<name>A0AA41VVW8_PAPNU</name>
<dbReference type="InterPro" id="IPR044847">
    <property type="entry name" value="KAN_fam"/>
</dbReference>
<dbReference type="GO" id="GO:0005634">
    <property type="term" value="C:nucleus"/>
    <property type="evidence" value="ECO:0007669"/>
    <property type="project" value="UniProtKB-SubCell"/>
</dbReference>
<proteinExistence type="predicted"/>
<dbReference type="GO" id="GO:0000976">
    <property type="term" value="F:transcription cis-regulatory region binding"/>
    <property type="evidence" value="ECO:0007669"/>
    <property type="project" value="InterPro"/>
</dbReference>
<dbReference type="GO" id="GO:0006355">
    <property type="term" value="P:regulation of DNA-templated transcription"/>
    <property type="evidence" value="ECO:0007669"/>
    <property type="project" value="InterPro"/>
</dbReference>
<dbReference type="GO" id="GO:0010158">
    <property type="term" value="P:abaxial cell fate specification"/>
    <property type="evidence" value="ECO:0007669"/>
    <property type="project" value="InterPro"/>
</dbReference>
<feature type="non-terminal residue" evidence="6">
    <location>
        <position position="1"/>
    </location>
</feature>
<sequence length="170" mass="19182">MGTASAFPDLSLNISLPSVSSDSDCFNAHNELVLDGSMRTTLFNRGGDNGSSVISHDQIGPAASYQYLERTHHRESTLTLGLDPTLTSVQQLPSVYNQQPVHHHHHHYHHLHHQPQTYSGHEFKRSIRAPRMRWTTTLHAQFLRAVNFLGGHETMNVKELTISHVKSHLQ</sequence>
<dbReference type="InterPro" id="IPR009057">
    <property type="entry name" value="Homeodomain-like_sf"/>
</dbReference>
<feature type="compositionally biased region" description="Basic residues" evidence="5">
    <location>
        <begin position="101"/>
        <end position="113"/>
    </location>
</feature>
<evidence type="ECO:0000313" key="6">
    <source>
        <dbReference type="EMBL" id="MCL7048220.1"/>
    </source>
</evidence>
<dbReference type="SUPFAM" id="SSF46689">
    <property type="entry name" value="Homeodomain-like"/>
    <property type="match status" value="1"/>
</dbReference>
<dbReference type="EMBL" id="JAJJMA010302144">
    <property type="protein sequence ID" value="MCL7048220.1"/>
    <property type="molecule type" value="Genomic_DNA"/>
</dbReference>
<dbReference type="PANTHER" id="PTHR31496:SF25">
    <property type="entry name" value="TRANSCRIPTION FACTOR KAN3-RELATED"/>
    <property type="match status" value="1"/>
</dbReference>
<feature type="region of interest" description="Disordered" evidence="5">
    <location>
        <begin position="101"/>
        <end position="122"/>
    </location>
</feature>
<accession>A0AA41VVW8</accession>
<comment type="caution">
    <text evidence="6">The sequence shown here is derived from an EMBL/GenBank/DDBJ whole genome shotgun (WGS) entry which is preliminary data.</text>
</comment>